<keyword evidence="11" id="KW-0443">Lipid metabolism</keyword>
<evidence type="ECO:0000313" key="18">
    <source>
        <dbReference type="RefSeq" id="XP_005104351.1"/>
    </source>
</evidence>
<accession>A0ABM0JY73</accession>
<evidence type="ECO:0000256" key="5">
    <source>
        <dbReference type="ARBA" id="ARBA00022692"/>
    </source>
</evidence>
<evidence type="ECO:0000313" key="17">
    <source>
        <dbReference type="Proteomes" id="UP000694888"/>
    </source>
</evidence>
<dbReference type="PANTHER" id="PTHR45792:SF2">
    <property type="entry name" value="DIACYLGLYCEROL LIPASE-BETA"/>
    <property type="match status" value="1"/>
</dbReference>
<dbReference type="EC" id="3.1.1.116" evidence="14"/>
<evidence type="ECO:0000256" key="11">
    <source>
        <dbReference type="ARBA" id="ARBA00023098"/>
    </source>
</evidence>
<evidence type="ECO:0000256" key="7">
    <source>
        <dbReference type="ARBA" id="ARBA00022801"/>
    </source>
</evidence>
<comment type="catalytic activity">
    <reaction evidence="13">
        <text>a 1,2-diacyl-sn-glycerol + H2O = a 2-acylglycerol + a fatty acid + H(+)</text>
        <dbReference type="Rhea" id="RHEA:33275"/>
        <dbReference type="ChEBI" id="CHEBI:15377"/>
        <dbReference type="ChEBI" id="CHEBI:15378"/>
        <dbReference type="ChEBI" id="CHEBI:17389"/>
        <dbReference type="ChEBI" id="CHEBI:17815"/>
        <dbReference type="ChEBI" id="CHEBI:28868"/>
        <dbReference type="EC" id="3.1.1.116"/>
    </reaction>
    <physiologicalReaction direction="left-to-right" evidence="13">
        <dbReference type="Rhea" id="RHEA:33276"/>
    </physiologicalReaction>
</comment>
<name>A0ABM0JY73_APLCA</name>
<evidence type="ECO:0000256" key="3">
    <source>
        <dbReference type="ARBA" id="ARBA00022475"/>
    </source>
</evidence>
<dbReference type="InterPro" id="IPR052214">
    <property type="entry name" value="DAG_Lipase-Related"/>
</dbReference>
<evidence type="ECO:0000259" key="16">
    <source>
        <dbReference type="Pfam" id="PF01764"/>
    </source>
</evidence>
<evidence type="ECO:0000256" key="9">
    <source>
        <dbReference type="ARBA" id="ARBA00022963"/>
    </source>
</evidence>
<keyword evidence="7" id="KW-0378">Hydrolase</keyword>
<comment type="cofactor">
    <cofactor evidence="1">
        <name>Ca(2+)</name>
        <dbReference type="ChEBI" id="CHEBI:29108"/>
    </cofactor>
</comment>
<dbReference type="Gene3D" id="3.40.50.1820">
    <property type="entry name" value="alpha/beta hydrolase"/>
    <property type="match status" value="1"/>
</dbReference>
<evidence type="ECO:0000256" key="6">
    <source>
        <dbReference type="ARBA" id="ARBA00022723"/>
    </source>
</evidence>
<evidence type="ECO:0000256" key="2">
    <source>
        <dbReference type="ARBA" id="ARBA00004651"/>
    </source>
</evidence>
<keyword evidence="6" id="KW-0479">Metal-binding</keyword>
<feature type="transmembrane region" description="Helical" evidence="15">
    <location>
        <begin position="26"/>
        <end position="44"/>
    </location>
</feature>
<evidence type="ECO:0000256" key="13">
    <source>
        <dbReference type="ARBA" id="ARBA00024531"/>
    </source>
</evidence>
<dbReference type="GeneID" id="101850826"/>
<protein>
    <recommendedName>
        <fullName evidence="14">sn-1-specific diacylglycerol lipase</fullName>
        <ecNumber evidence="14">3.1.1.116</ecNumber>
    </recommendedName>
</protein>
<keyword evidence="3" id="KW-1003">Cell membrane</keyword>
<evidence type="ECO:0000256" key="14">
    <source>
        <dbReference type="ARBA" id="ARBA00026104"/>
    </source>
</evidence>
<keyword evidence="5 15" id="KW-0812">Transmembrane</keyword>
<comment type="subcellular location">
    <subcellularLocation>
        <location evidence="2">Cell membrane</location>
        <topology evidence="2">Multi-pass membrane protein</topology>
    </subcellularLocation>
</comment>
<dbReference type="SUPFAM" id="SSF53474">
    <property type="entry name" value="alpha/beta-Hydrolases"/>
    <property type="match status" value="1"/>
</dbReference>
<evidence type="ECO:0000256" key="10">
    <source>
        <dbReference type="ARBA" id="ARBA00022989"/>
    </source>
</evidence>
<sequence length="681" mass="75787">MPGLVLFNRRWTVSSDDFVFSSAGEAVLRIAWLLTLIIILSIHHDDFECSYGHTLRFFYIGTLVLNVLGLISSLILLYISMQGSIKNAYPRRHVCKCLYAKLLLFLPEFVWVCLSTFWAFGHSYICDYSVVVTARAAVIFSWLVCGLVMFSVLMAFDPVGSAKSRSAVTCRVSGQGDESLSVSNVSASKVWENRCRCMCCCISFSQDTREAFSDVAKLVADFFHDLDLVPSDIVAGLVLVQQDQVEQDDQLNTVTVGSSSNGPSLPVFNNGAAVPQPKSWMTIDNMNHFFRYAMGSYGWPFFMYQHLTTGLCRLSTKFRCCACIRKSNSVLRDNICQCNTAAIKKLSGIAEEDIVYVTFHNKFKQIPFYVVLDREKNAVVVSIRGTLSLQDALTDIWAVGAPLDIPGVEESFCHSAMLDCAKYIESELKSLKLLDTAFSYLQQGASLVVTGHSLGAGVAALLAVLLRQEYPNLMCFSYSPPGGLMSPKASKYALDFVCSVVVGKDLVPRLGMSTLADLKVKILKALNECHYPKYRILATGCSRLVCGKRSSSKDRSSQLLIRDKPLTRYMEERPTVLQDHTLQEALRMAENQASEVMKTNWPLHPAGQILHIFEVEESSICGQEAQYAAVWCDPQVFNKIVISHKMVSDHIPNAVAAALEQLVEKKYVPQQQQTAQLTHHC</sequence>
<feature type="transmembrane region" description="Helical" evidence="15">
    <location>
        <begin position="132"/>
        <end position="156"/>
    </location>
</feature>
<feature type="domain" description="Fungal lipase-type" evidence="16">
    <location>
        <begin position="380"/>
        <end position="510"/>
    </location>
</feature>
<dbReference type="InterPro" id="IPR029058">
    <property type="entry name" value="AB_hydrolase_fold"/>
</dbReference>
<feature type="transmembrane region" description="Helical" evidence="15">
    <location>
        <begin position="99"/>
        <end position="120"/>
    </location>
</feature>
<keyword evidence="8" id="KW-0106">Calcium</keyword>
<keyword evidence="4" id="KW-0597">Phosphoprotein</keyword>
<evidence type="ECO:0000256" key="8">
    <source>
        <dbReference type="ARBA" id="ARBA00022837"/>
    </source>
</evidence>
<dbReference type="PANTHER" id="PTHR45792">
    <property type="entry name" value="DIACYLGLYCEROL LIPASE HOMOLOG-RELATED"/>
    <property type="match status" value="1"/>
</dbReference>
<dbReference type="Pfam" id="PF01764">
    <property type="entry name" value="Lipase_3"/>
    <property type="match status" value="1"/>
</dbReference>
<keyword evidence="10 15" id="KW-1133">Transmembrane helix</keyword>
<dbReference type="InterPro" id="IPR002921">
    <property type="entry name" value="Fungal_lipase-type"/>
</dbReference>
<dbReference type="RefSeq" id="XP_005104351.1">
    <property type="nucleotide sequence ID" value="XM_005104294.3"/>
</dbReference>
<keyword evidence="12 15" id="KW-0472">Membrane</keyword>
<dbReference type="Proteomes" id="UP000694888">
    <property type="component" value="Unplaced"/>
</dbReference>
<evidence type="ECO:0000256" key="15">
    <source>
        <dbReference type="SAM" id="Phobius"/>
    </source>
</evidence>
<feature type="transmembrane region" description="Helical" evidence="15">
    <location>
        <begin position="56"/>
        <end position="79"/>
    </location>
</feature>
<evidence type="ECO:0000256" key="4">
    <source>
        <dbReference type="ARBA" id="ARBA00022553"/>
    </source>
</evidence>
<reference evidence="18" key="1">
    <citation type="submission" date="2025-08" db="UniProtKB">
        <authorList>
            <consortium name="RefSeq"/>
        </authorList>
    </citation>
    <scope>IDENTIFICATION</scope>
</reference>
<gene>
    <name evidence="18" type="primary">LOC101850826</name>
</gene>
<proteinExistence type="predicted"/>
<dbReference type="CDD" id="cd00519">
    <property type="entry name" value="Lipase_3"/>
    <property type="match status" value="1"/>
</dbReference>
<evidence type="ECO:0000256" key="1">
    <source>
        <dbReference type="ARBA" id="ARBA00001913"/>
    </source>
</evidence>
<keyword evidence="17" id="KW-1185">Reference proteome</keyword>
<organism evidence="17 18">
    <name type="scientific">Aplysia californica</name>
    <name type="common">California sea hare</name>
    <dbReference type="NCBI Taxonomy" id="6500"/>
    <lineage>
        <taxon>Eukaryota</taxon>
        <taxon>Metazoa</taxon>
        <taxon>Spiralia</taxon>
        <taxon>Lophotrochozoa</taxon>
        <taxon>Mollusca</taxon>
        <taxon>Gastropoda</taxon>
        <taxon>Heterobranchia</taxon>
        <taxon>Euthyneura</taxon>
        <taxon>Tectipleura</taxon>
        <taxon>Aplysiida</taxon>
        <taxon>Aplysioidea</taxon>
        <taxon>Aplysiidae</taxon>
        <taxon>Aplysia</taxon>
    </lineage>
</organism>
<keyword evidence="9" id="KW-0442">Lipid degradation</keyword>
<evidence type="ECO:0000256" key="12">
    <source>
        <dbReference type="ARBA" id="ARBA00023136"/>
    </source>
</evidence>